<sequence>MPTLHLGASANALERRGFQTRIGDRNRSAQVFNARVKAVGELERPRHDPVPEKTQPRPRSLSEIRMGMAAFVGNFASHKKNVEEAERRKKERRQQEEKRRQEAFARVMAMKKRVPEDRLSSNVDMAYAGYFSAWRQETAPPWTADTLRQADAYIAARLIAEGRDLTKITAALEKHSPAAALLTEAAYAENLVARTAERPDVQEQRKEAQERKQERERQRQEQKTRRKNTKLAKTTLEALPRELTATLAPVLEDVSKSVADAKTAFVALPDVVQEAEQRMRSASLHAALVGAGVCLSVSLIFGVVFYLWHSGMQEEQATLAAALKSLKAQVATEEARLAEMKSKTWGLTLGDDGKNRFIVLPDGTDFDTETPWTWKDAGRGLPGHNPAIGGQVKGGAPMTQSRNIDLTPEEQAELAENMPQLLDAIEKGSPVAPAWLANWRSKRTVAEEAREQAAEIQKAVAAAVEAAGPEQVSLAQWCGFPTDMTRCSPFFPMRNNELGERRFLRNYIITSANWGEIRYTGPQLSIYEEDSLMALLAVLDGKSQYRKDGFVCDLPEKFNRELGGFDDVPVVFKDPEDAPIETRKTYTYKGPALPLLRILYGQRTPSKKDYVRLVDSLKLMTVAGCDLSISTGKTKTGKRRAPRITQMSAMLAGVHWDDKKKELTATINPFFYETYLAGRVTLMDVAKRMSLKGLNAKALYRFVQSQRQNPVFVGHFLTLADALNMDREQPAKKIRQLLKAAINELIRQDSELTDEERALYGLMVLAEENTKLAKTTLEALPRELTATLAPVLEDVSKSVADAKTAFVALPDVVQEAEQRMRSASLHAALVGAGVCLSVSLIFGVVFYLWHSGMQEEQATLAAALKSLKAQVATEEARLAEMKSKTWGLTLGDDGKNRFIVLPDGTDFDTETPWTWKDAGRGLPGHNPAIGGQVKGGAPMTQSRNIDLTPEEQAELAENMPQLLDAIEKGSPVAPAWLANWRSKRTVAEEAREQAAEIQKAVAAAVEAAGPEQVSLAQWCGFPTDMTRCSPFFPMRNNELGERRFLRNYIITSANWGEIRYTGPQLSIYEEDSLMALLAVLDGKSQYRKDGFVCDLPEKFNRELGGFDDVPVVFKDPEDAPIETRKTYTYKGPALPLLRILYGQRTPSKKDYVRLVDSLKLMTVAGCDLSISTGKTKTGKRRAPRITQMSAMLAGVHWDDKKKELTATINPFFYETYLAGRVTLMDVAKRMSLKGLNAKALYRFVQSQRQNPVFVGHFLTLADALNMDREQPAKKIRQLLKAAINELIRQGVLMKKSGFVDADIIKLNRAEDALPQKEKKKSTNN</sequence>
<evidence type="ECO:0000313" key="3">
    <source>
        <dbReference type="EMBL" id="KFD59891.1"/>
    </source>
</evidence>
<keyword evidence="2" id="KW-0472">Membrane</keyword>
<dbReference type="PANTHER" id="PTHR23159:SF60">
    <property type="entry name" value="SPINDLE ASSEMBLY ABNORMAL PROTEIN 4"/>
    <property type="match status" value="1"/>
</dbReference>
<dbReference type="Proteomes" id="UP000030758">
    <property type="component" value="Unassembled WGS sequence"/>
</dbReference>
<evidence type="ECO:0000256" key="1">
    <source>
        <dbReference type="SAM" id="MobiDB-lite"/>
    </source>
</evidence>
<proteinExistence type="predicted"/>
<protein>
    <submittedName>
        <fullName evidence="3">Uncharacterized protein</fullName>
    </submittedName>
</protein>
<dbReference type="Gene3D" id="1.10.1240.50">
    <property type="match status" value="1"/>
</dbReference>
<feature type="transmembrane region" description="Helical" evidence="2">
    <location>
        <begin position="827"/>
        <end position="849"/>
    </location>
</feature>
<organism evidence="3">
    <name type="scientific">Trichuris suis</name>
    <name type="common">pig whipworm</name>
    <dbReference type="NCBI Taxonomy" id="68888"/>
    <lineage>
        <taxon>Eukaryota</taxon>
        <taxon>Metazoa</taxon>
        <taxon>Ecdysozoa</taxon>
        <taxon>Nematoda</taxon>
        <taxon>Enoplea</taxon>
        <taxon>Dorylaimia</taxon>
        <taxon>Trichinellida</taxon>
        <taxon>Trichuridae</taxon>
        <taxon>Trichuris</taxon>
    </lineage>
</organism>
<keyword evidence="2" id="KW-1133">Transmembrane helix</keyword>
<dbReference type="PANTHER" id="PTHR23159">
    <property type="entry name" value="CENTROSOMAL PROTEIN 2"/>
    <property type="match status" value="1"/>
</dbReference>
<keyword evidence="2" id="KW-0812">Transmembrane</keyword>
<gene>
    <name evidence="3" type="ORF">M514_27939</name>
</gene>
<feature type="region of interest" description="Disordered" evidence="1">
    <location>
        <begin position="197"/>
        <end position="234"/>
    </location>
</feature>
<name>A0A085MRP5_9BILA</name>
<dbReference type="EMBL" id="KL367719">
    <property type="protein sequence ID" value="KFD59891.1"/>
    <property type="molecule type" value="Genomic_DNA"/>
</dbReference>
<feature type="compositionally biased region" description="Basic and acidic residues" evidence="1">
    <location>
        <begin position="197"/>
        <end position="223"/>
    </location>
</feature>
<reference evidence="3" key="1">
    <citation type="journal article" date="2014" name="Nat. Genet.">
        <title>Genome and transcriptome of the porcine whipworm Trichuris suis.</title>
        <authorList>
            <person name="Jex A.R."/>
            <person name="Nejsum P."/>
            <person name="Schwarz E.M."/>
            <person name="Hu L."/>
            <person name="Young N.D."/>
            <person name="Hall R.S."/>
            <person name="Korhonen P.K."/>
            <person name="Liao S."/>
            <person name="Thamsborg S."/>
            <person name="Xia J."/>
            <person name="Xu P."/>
            <person name="Wang S."/>
            <person name="Scheerlinck J.P."/>
            <person name="Hofmann A."/>
            <person name="Sternberg P.W."/>
            <person name="Wang J."/>
            <person name="Gasser R.B."/>
        </authorList>
    </citation>
    <scope>NUCLEOTIDE SEQUENCE [LARGE SCALE GENOMIC DNA]</scope>
    <source>
        <strain evidence="3">DCEP-RM93F</strain>
    </source>
</reference>
<evidence type="ECO:0000256" key="2">
    <source>
        <dbReference type="SAM" id="Phobius"/>
    </source>
</evidence>
<accession>A0A085MRP5</accession>
<feature type="transmembrane region" description="Helical" evidence="2">
    <location>
        <begin position="284"/>
        <end position="308"/>
    </location>
</feature>
<feature type="region of interest" description="Disordered" evidence="1">
    <location>
        <begin position="80"/>
        <end position="101"/>
    </location>
</feature>